<sequence>MNTESSCEKNVFKKDEKQLFKLIPINQELGLFCPLQPQKVNYVRKRMHTMTDKVREALAIDLRTPADLIEEEREKKYLERQQLLLADFEKLSDRAKEYFRIVEMTDAEYEVYARTKKF</sequence>
<name>A0AC35U5Y1_9BILA</name>
<protein>
    <submittedName>
        <fullName evidence="2">Phage protein</fullName>
    </submittedName>
</protein>
<organism evidence="1 2">
    <name type="scientific">Rhabditophanes sp. KR3021</name>
    <dbReference type="NCBI Taxonomy" id="114890"/>
    <lineage>
        <taxon>Eukaryota</taxon>
        <taxon>Metazoa</taxon>
        <taxon>Ecdysozoa</taxon>
        <taxon>Nematoda</taxon>
        <taxon>Chromadorea</taxon>
        <taxon>Rhabditida</taxon>
        <taxon>Tylenchina</taxon>
        <taxon>Panagrolaimomorpha</taxon>
        <taxon>Strongyloidoidea</taxon>
        <taxon>Alloionematidae</taxon>
        <taxon>Rhabditophanes</taxon>
    </lineage>
</organism>
<evidence type="ECO:0000313" key="1">
    <source>
        <dbReference type="Proteomes" id="UP000095286"/>
    </source>
</evidence>
<proteinExistence type="predicted"/>
<evidence type="ECO:0000313" key="2">
    <source>
        <dbReference type="WBParaSite" id="RSKR_0000805700.1"/>
    </source>
</evidence>
<dbReference type="WBParaSite" id="RSKR_0000805700.1">
    <property type="protein sequence ID" value="RSKR_0000805700.1"/>
    <property type="gene ID" value="RSKR_0000805700"/>
</dbReference>
<accession>A0AC35U5Y1</accession>
<reference evidence="2" key="1">
    <citation type="submission" date="2016-11" db="UniProtKB">
        <authorList>
            <consortium name="WormBaseParasite"/>
        </authorList>
    </citation>
    <scope>IDENTIFICATION</scope>
    <source>
        <strain evidence="2">KR3021</strain>
    </source>
</reference>
<dbReference type="Proteomes" id="UP000095286">
    <property type="component" value="Unplaced"/>
</dbReference>